<dbReference type="EMBL" id="JAYKXP010000158">
    <property type="protein sequence ID" value="KAK7021928.1"/>
    <property type="molecule type" value="Genomic_DNA"/>
</dbReference>
<dbReference type="Pfam" id="PF16486">
    <property type="entry name" value="ArgoN"/>
    <property type="match status" value="1"/>
</dbReference>
<accession>A0AAW0B8M8</accession>
<dbReference type="InterPro" id="IPR014811">
    <property type="entry name" value="ArgoL1"/>
</dbReference>
<dbReference type="Gene3D" id="3.40.50.2300">
    <property type="match status" value="1"/>
</dbReference>
<evidence type="ECO:0000259" key="2">
    <source>
        <dbReference type="PROSITE" id="PS50821"/>
    </source>
</evidence>
<feature type="region of interest" description="Disordered" evidence="1">
    <location>
        <begin position="1"/>
        <end position="63"/>
    </location>
</feature>
<dbReference type="SUPFAM" id="SSF53098">
    <property type="entry name" value="Ribonuclease H-like"/>
    <property type="match status" value="1"/>
</dbReference>
<evidence type="ECO:0000256" key="1">
    <source>
        <dbReference type="SAM" id="MobiDB-lite"/>
    </source>
</evidence>
<dbReference type="InterPro" id="IPR032472">
    <property type="entry name" value="ArgoL2"/>
</dbReference>
<protein>
    <submittedName>
        <fullName evidence="4">Uncharacterized protein</fullName>
    </submittedName>
</protein>
<name>A0AAW0B8M8_9AGAR</name>
<dbReference type="PROSITE" id="PS50821">
    <property type="entry name" value="PAZ"/>
    <property type="match status" value="1"/>
</dbReference>
<sequence length="841" mass="93677">MPPRPSHSGSSRDARGSTPASSRGGPPLAGRGGQLARQGTLQVGPTASAVTTSTTGVRRPGLGKAGRSAKVFINALDISIPGSLIYHYDAIDSDKAYPTRFTQKLIYELQHNIQPQVFLPVGAYDGKKNLFMPHELVLGNGQAGATFNVPFREDPDPTKPPKLYSVKVTKAAVINTEVLGRYVNAKQSQDEDVQTALTAINVIFRQEAISKYPFNVRSFFPGRERKAVGFGLELVRGYFQSVRLAPGRLILNVDITTGMFYKSGPLITVALEYLQQSDPRLLSPLSGLPDRQRQRLQRFLSGIRVKVVSANPNSRPRIVTIQRLTRESARDFYFQPREGPRISVADYFYRLNNQPLRYPDLICGQTASGAVIPLEKCEVVPGQIARKEAPPEVVSEMVQFSQMRPEQRMQSIKEGLRILQHGQSDYIRSFGMSVRENTFPNEVDARVIPPPRVTYHRDSRQPVAQIRNGSWNLIDKTFTDPKTVERWVIIIFVSPTNFSENNVHAMVDAMVKTFATVGMGILERNPIIRYINPQRPDIPAELRKAGFDCVQKNRVDKGPDLLLAVLPDSNNAEIYRVVKHFGDVMMGVATQCLRLSKCRQARPQYWANVALKVNPKLGGINSTLDSTSGAILVDPQNPTIVIGADVMHPAPGSTNPSYTALVGSIDSKAARYVAESRVQMSRQEIISDLGNMAKSLITRYMSYRKDDEQLRNYKPARILFFRDGVSEGQYQQVKDYELKVLKDVCASLNINPQITFIIVAKRHHFRLFPKNPRDNSQADEKSGNCLAGTVVETGITHPIEFDFYLQSHGGLLGTSRSAHYYVRADDEHIFMLNAHCNAGVA</sequence>
<dbReference type="Pfam" id="PF16488">
    <property type="entry name" value="ArgoL2"/>
    <property type="match status" value="1"/>
</dbReference>
<gene>
    <name evidence="4" type="ORF">VNI00_017157</name>
</gene>
<dbReference type="SMART" id="SM00950">
    <property type="entry name" value="Piwi"/>
    <property type="match status" value="1"/>
</dbReference>
<dbReference type="InterPro" id="IPR032474">
    <property type="entry name" value="Argonaute_N"/>
</dbReference>
<proteinExistence type="predicted"/>
<dbReference type="AlphaFoldDB" id="A0AAW0B8M8"/>
<dbReference type="InterPro" id="IPR036397">
    <property type="entry name" value="RNaseH_sf"/>
</dbReference>
<dbReference type="Pfam" id="PF02170">
    <property type="entry name" value="PAZ"/>
    <property type="match status" value="1"/>
</dbReference>
<dbReference type="PANTHER" id="PTHR22891">
    <property type="entry name" value="EUKARYOTIC TRANSLATION INITIATION FACTOR 2C"/>
    <property type="match status" value="1"/>
</dbReference>
<dbReference type="GO" id="GO:0003723">
    <property type="term" value="F:RNA binding"/>
    <property type="evidence" value="ECO:0007669"/>
    <property type="project" value="InterPro"/>
</dbReference>
<dbReference type="Pfam" id="PF16487">
    <property type="entry name" value="ArgoMid"/>
    <property type="match status" value="1"/>
</dbReference>
<organism evidence="4 5">
    <name type="scientific">Paramarasmius palmivorus</name>
    <dbReference type="NCBI Taxonomy" id="297713"/>
    <lineage>
        <taxon>Eukaryota</taxon>
        <taxon>Fungi</taxon>
        <taxon>Dikarya</taxon>
        <taxon>Basidiomycota</taxon>
        <taxon>Agaricomycotina</taxon>
        <taxon>Agaricomycetes</taxon>
        <taxon>Agaricomycetidae</taxon>
        <taxon>Agaricales</taxon>
        <taxon>Marasmiineae</taxon>
        <taxon>Marasmiaceae</taxon>
        <taxon>Paramarasmius</taxon>
    </lineage>
</organism>
<dbReference type="InterPro" id="IPR032473">
    <property type="entry name" value="Argonaute_Mid_dom"/>
</dbReference>
<reference evidence="4 5" key="1">
    <citation type="submission" date="2024-01" db="EMBL/GenBank/DDBJ databases">
        <title>A draft genome for a cacao thread blight-causing isolate of Paramarasmius palmivorus.</title>
        <authorList>
            <person name="Baruah I.K."/>
            <person name="Bukari Y."/>
            <person name="Amoako-Attah I."/>
            <person name="Meinhardt L.W."/>
            <person name="Bailey B.A."/>
            <person name="Cohen S.P."/>
        </authorList>
    </citation>
    <scope>NUCLEOTIDE SEQUENCE [LARGE SCALE GENOMIC DNA]</scope>
    <source>
        <strain evidence="4 5">GH-12</strain>
    </source>
</reference>
<evidence type="ECO:0000313" key="5">
    <source>
        <dbReference type="Proteomes" id="UP001383192"/>
    </source>
</evidence>
<evidence type="ECO:0000259" key="3">
    <source>
        <dbReference type="PROSITE" id="PS50822"/>
    </source>
</evidence>
<dbReference type="Pfam" id="PF08699">
    <property type="entry name" value="ArgoL1"/>
    <property type="match status" value="1"/>
</dbReference>
<dbReference type="PROSITE" id="PS50822">
    <property type="entry name" value="PIWI"/>
    <property type="match status" value="1"/>
</dbReference>
<feature type="domain" description="Piwi" evidence="3">
    <location>
        <begin position="561"/>
        <end position="822"/>
    </location>
</feature>
<dbReference type="SMART" id="SM01163">
    <property type="entry name" value="DUF1785"/>
    <property type="match status" value="1"/>
</dbReference>
<dbReference type="Gene3D" id="2.170.260.10">
    <property type="entry name" value="paz domain"/>
    <property type="match status" value="1"/>
</dbReference>
<keyword evidence="5" id="KW-1185">Reference proteome</keyword>
<comment type="caution">
    <text evidence="4">The sequence shown here is derived from an EMBL/GenBank/DDBJ whole genome shotgun (WGS) entry which is preliminary data.</text>
</comment>
<dbReference type="CDD" id="cd02846">
    <property type="entry name" value="PAZ_argonaute_like"/>
    <property type="match status" value="1"/>
</dbReference>
<dbReference type="InterPro" id="IPR036085">
    <property type="entry name" value="PAZ_dom_sf"/>
</dbReference>
<dbReference type="SUPFAM" id="SSF101690">
    <property type="entry name" value="PAZ domain"/>
    <property type="match status" value="1"/>
</dbReference>
<dbReference type="InterPro" id="IPR003165">
    <property type="entry name" value="Piwi"/>
</dbReference>
<dbReference type="InterPro" id="IPR012337">
    <property type="entry name" value="RNaseH-like_sf"/>
</dbReference>
<dbReference type="Proteomes" id="UP001383192">
    <property type="component" value="Unassembled WGS sequence"/>
</dbReference>
<dbReference type="Pfam" id="PF02171">
    <property type="entry name" value="Piwi"/>
    <property type="match status" value="1"/>
</dbReference>
<dbReference type="Gene3D" id="3.30.420.10">
    <property type="entry name" value="Ribonuclease H-like superfamily/Ribonuclease H"/>
    <property type="match status" value="1"/>
</dbReference>
<dbReference type="InterPro" id="IPR003100">
    <property type="entry name" value="PAZ_dom"/>
</dbReference>
<feature type="domain" description="PAZ" evidence="2">
    <location>
        <begin position="265"/>
        <end position="381"/>
    </location>
</feature>
<feature type="compositionally biased region" description="Low complexity" evidence="1">
    <location>
        <begin position="44"/>
        <end position="59"/>
    </location>
</feature>
<evidence type="ECO:0000313" key="4">
    <source>
        <dbReference type="EMBL" id="KAK7021928.1"/>
    </source>
</evidence>